<evidence type="ECO:0000313" key="11">
    <source>
        <dbReference type="EMBL" id="KFH47360.1"/>
    </source>
</evidence>
<evidence type="ECO:0000256" key="3">
    <source>
        <dbReference type="ARBA" id="ARBA00008442"/>
    </source>
</evidence>
<sequence length="683" mass="77347">MPSSKQPAASGKRPPGFESIRDILDEKLRPWSIVNVVGVVIDTQAPKPTQKEDWKCTIRIIDKSVDEDGEDRSIACHFFMSKEDLPEAKCGDVLVLHQVKIQARYGEISLLTSFTTKFSLFTAQKIPRPPADPSDARAEISVKRQKQLAPAELSHVPVLYHSINKDRLPTVEEYQKMVLQSRNVRDKFRELKDVEDGCFCNVIVQLVKEPFDLHDKITLWVSDYTENPSFYNVATSAANAAFEDGDPHGYLSNKKKSTANAKTKDPRPSGKRSMQITCWEPHATAIREGELSEGTWVLIRNLQVKYGREHWNLEGYLREDREARGVKIGIQALDSTDREAMDPRHLAALRRHRDFLRTTKSRRKEIEEAAEAGKKRKSTGLSEEKPNSDARRKARRKAEQAARKKAAQEQAGQSAAEDPEARREPEPVRNIPTPDLNSSVKCDNHNVAPTKVSTILEQVEFDTDVNGEAVHLTLPFVNVNHRVDVRVTDFRPSDLRDFAHPKKTSKFDVLSDNENSDLESGSDDIEMTDPTTDWEWEWRFALELEDATPCPGPRARFWVVVDNMAAQCLTNLDATDLKRDTENLEALRQRMFYLWGNLEEQKSARVVKHAEAKPVAGGDLPPPDSSDDESENQRGKVTNRPFQCCVRQYGIKVRESNPAKADAGKGWRWVRMFGLYGTRIAGA</sequence>
<comment type="subcellular location">
    <subcellularLocation>
        <location evidence="2">Chromosome</location>
        <location evidence="2">Telomere</location>
    </subcellularLocation>
    <subcellularLocation>
        <location evidence="1">Nucleus</location>
    </subcellularLocation>
</comment>
<keyword evidence="6" id="KW-0779">Telomere</keyword>
<evidence type="ECO:0000256" key="9">
    <source>
        <dbReference type="SAM" id="MobiDB-lite"/>
    </source>
</evidence>
<proteinExistence type="inferred from homology"/>
<dbReference type="AlphaFoldDB" id="A0A086TDC8"/>
<evidence type="ECO:0000259" key="10">
    <source>
        <dbReference type="SMART" id="SM00976"/>
    </source>
</evidence>
<evidence type="ECO:0000256" key="6">
    <source>
        <dbReference type="ARBA" id="ARBA00022895"/>
    </source>
</evidence>
<feature type="region of interest" description="Disordered" evidence="9">
    <location>
        <begin position="360"/>
        <end position="444"/>
    </location>
</feature>
<keyword evidence="7" id="KW-0238">DNA-binding</keyword>
<dbReference type="PANTHER" id="PTHR14513:SF0">
    <property type="entry name" value="PROTECTION OF TELOMERES PROTEIN 1"/>
    <property type="match status" value="1"/>
</dbReference>
<dbReference type="GO" id="GO:0010521">
    <property type="term" value="F:telomerase inhibitor activity"/>
    <property type="evidence" value="ECO:0007669"/>
    <property type="project" value="TreeGrafter"/>
</dbReference>
<dbReference type="SMART" id="SM00976">
    <property type="entry name" value="Telo_bind"/>
    <property type="match status" value="1"/>
</dbReference>
<feature type="region of interest" description="Disordered" evidence="9">
    <location>
        <begin position="609"/>
        <end position="637"/>
    </location>
</feature>
<comment type="similarity">
    <text evidence="3">Belongs to the telombin family.</text>
</comment>
<dbReference type="InterPro" id="IPR028389">
    <property type="entry name" value="POT1"/>
</dbReference>
<dbReference type="OrthoDB" id="2186770at2759"/>
<feature type="compositionally biased region" description="Basic and acidic residues" evidence="9">
    <location>
        <begin position="382"/>
        <end position="402"/>
    </location>
</feature>
<dbReference type="InterPro" id="IPR032042">
    <property type="entry name" value="POT1PC"/>
</dbReference>
<dbReference type="Gene3D" id="2.40.50.140">
    <property type="entry name" value="Nucleic acid-binding proteins"/>
    <property type="match status" value="2"/>
</dbReference>
<dbReference type="EMBL" id="JPKY01000010">
    <property type="protein sequence ID" value="KFH47360.1"/>
    <property type="molecule type" value="Genomic_DNA"/>
</dbReference>
<dbReference type="PANTHER" id="PTHR14513">
    <property type="entry name" value="PROTECTION OF TELOMERES 1"/>
    <property type="match status" value="1"/>
</dbReference>
<organism evidence="11 12">
    <name type="scientific">Hapsidospora chrysogenum (strain ATCC 11550 / CBS 779.69 / DSM 880 / IAM 14645 / JCM 23072 / IMI 49137)</name>
    <name type="common">Acremonium chrysogenum</name>
    <dbReference type="NCBI Taxonomy" id="857340"/>
    <lineage>
        <taxon>Eukaryota</taxon>
        <taxon>Fungi</taxon>
        <taxon>Dikarya</taxon>
        <taxon>Ascomycota</taxon>
        <taxon>Pezizomycotina</taxon>
        <taxon>Sordariomycetes</taxon>
        <taxon>Hypocreomycetidae</taxon>
        <taxon>Hypocreales</taxon>
        <taxon>Bionectriaceae</taxon>
        <taxon>Hapsidospora</taxon>
    </lineage>
</organism>
<dbReference type="STRING" id="857340.A0A086TDC8"/>
<feature type="region of interest" description="Disordered" evidence="9">
    <location>
        <begin position="244"/>
        <end position="273"/>
    </location>
</feature>
<reference evidence="12" key="1">
    <citation type="journal article" date="2014" name="Genome Announc.">
        <title>Genome sequence and annotation of Acremonium chrysogenum, producer of the beta-lactam antibiotic cephalosporin C.</title>
        <authorList>
            <person name="Terfehr D."/>
            <person name="Dahlmann T.A."/>
            <person name="Specht T."/>
            <person name="Zadra I."/>
            <person name="Kuernsteiner H."/>
            <person name="Kueck U."/>
        </authorList>
    </citation>
    <scope>NUCLEOTIDE SEQUENCE [LARGE SCALE GENOMIC DNA]</scope>
    <source>
        <strain evidence="12">ATCC 11550 / CBS 779.69 / DSM 880 / IAM 14645 / JCM 23072 / IMI 49137</strain>
    </source>
</reference>
<dbReference type="Proteomes" id="UP000029964">
    <property type="component" value="Unassembled WGS sequence"/>
</dbReference>
<feature type="compositionally biased region" description="Basic and acidic residues" evidence="9">
    <location>
        <begin position="364"/>
        <end position="373"/>
    </location>
</feature>
<dbReference type="InterPro" id="IPR012340">
    <property type="entry name" value="NA-bd_OB-fold"/>
</dbReference>
<dbReference type="GO" id="GO:0016233">
    <property type="term" value="P:telomere capping"/>
    <property type="evidence" value="ECO:0007669"/>
    <property type="project" value="TreeGrafter"/>
</dbReference>
<keyword evidence="8" id="KW-0539">Nucleus</keyword>
<dbReference type="InterPro" id="IPR011564">
    <property type="entry name" value="Telomer_end-bd_POT1/Cdc13"/>
</dbReference>
<evidence type="ECO:0000256" key="5">
    <source>
        <dbReference type="ARBA" id="ARBA00022454"/>
    </source>
</evidence>
<evidence type="ECO:0000256" key="1">
    <source>
        <dbReference type="ARBA" id="ARBA00004123"/>
    </source>
</evidence>
<accession>A0A086TDC8</accession>
<evidence type="ECO:0000256" key="2">
    <source>
        <dbReference type="ARBA" id="ARBA00004574"/>
    </source>
</evidence>
<dbReference type="HOGENOM" id="CLU_016663_0_0_1"/>
<dbReference type="Pfam" id="PF16686">
    <property type="entry name" value="POT1PC"/>
    <property type="match status" value="1"/>
</dbReference>
<dbReference type="FunFam" id="2.40.50.140:FF:000303">
    <property type="entry name" value="Protection of telomeres protein 1"/>
    <property type="match status" value="1"/>
</dbReference>
<dbReference type="GO" id="GO:0098505">
    <property type="term" value="F:G-rich strand telomeric DNA binding"/>
    <property type="evidence" value="ECO:0007669"/>
    <property type="project" value="TreeGrafter"/>
</dbReference>
<feature type="domain" description="Telomeric single stranded DNA binding POT1/Cdc13" evidence="10">
    <location>
        <begin position="17"/>
        <end position="155"/>
    </location>
</feature>
<evidence type="ECO:0000256" key="8">
    <source>
        <dbReference type="ARBA" id="ARBA00023242"/>
    </source>
</evidence>
<evidence type="ECO:0000256" key="7">
    <source>
        <dbReference type="ARBA" id="ARBA00023125"/>
    </source>
</evidence>
<dbReference type="SUPFAM" id="SSF50249">
    <property type="entry name" value="Nucleic acid-binding proteins"/>
    <property type="match status" value="2"/>
</dbReference>
<dbReference type="GO" id="GO:0000783">
    <property type="term" value="C:nuclear telomere cap complex"/>
    <property type="evidence" value="ECO:0007669"/>
    <property type="project" value="TreeGrafter"/>
</dbReference>
<keyword evidence="5" id="KW-0158">Chromosome</keyword>
<comment type="caution">
    <text evidence="11">The sequence shown here is derived from an EMBL/GenBank/DDBJ whole genome shotgun (WGS) entry which is preliminary data.</text>
</comment>
<dbReference type="GO" id="GO:0032210">
    <property type="term" value="P:regulation of telomere maintenance via telomerase"/>
    <property type="evidence" value="ECO:0007669"/>
    <property type="project" value="TreeGrafter"/>
</dbReference>
<gene>
    <name evidence="11" type="ORF">ACRE_017560</name>
</gene>
<evidence type="ECO:0000313" key="12">
    <source>
        <dbReference type="Proteomes" id="UP000029964"/>
    </source>
</evidence>
<dbReference type="Pfam" id="PF02765">
    <property type="entry name" value="POT1"/>
    <property type="match status" value="1"/>
</dbReference>
<name>A0A086TDC8_HAPC1</name>
<evidence type="ECO:0000256" key="4">
    <source>
        <dbReference type="ARBA" id="ARBA00015253"/>
    </source>
</evidence>
<protein>
    <recommendedName>
        <fullName evidence="4">Protection of telomeres protein 1</fullName>
    </recommendedName>
</protein>
<keyword evidence="12" id="KW-1185">Reference proteome</keyword>